<dbReference type="PANTHER" id="PTHR47894:SF4">
    <property type="entry name" value="HTH-TYPE TRANSCRIPTIONAL REGULATOR GADX"/>
    <property type="match status" value="1"/>
</dbReference>
<comment type="caution">
    <text evidence="5">The sequence shown here is derived from an EMBL/GenBank/DDBJ whole genome shotgun (WGS) entry which is preliminary data.</text>
</comment>
<evidence type="ECO:0000313" key="6">
    <source>
        <dbReference type="Proteomes" id="UP001595798"/>
    </source>
</evidence>
<dbReference type="PROSITE" id="PS01124">
    <property type="entry name" value="HTH_ARAC_FAMILY_2"/>
    <property type="match status" value="1"/>
</dbReference>
<evidence type="ECO:0000256" key="1">
    <source>
        <dbReference type="ARBA" id="ARBA00023015"/>
    </source>
</evidence>
<proteinExistence type="predicted"/>
<keyword evidence="6" id="KW-1185">Reference proteome</keyword>
<dbReference type="PANTHER" id="PTHR47894">
    <property type="entry name" value="HTH-TYPE TRANSCRIPTIONAL REGULATOR GADX"/>
    <property type="match status" value="1"/>
</dbReference>
<name>A0ABV8QC09_9GAMM</name>
<keyword evidence="1" id="KW-0805">Transcription regulation</keyword>
<dbReference type="InterPro" id="IPR009057">
    <property type="entry name" value="Homeodomain-like_sf"/>
</dbReference>
<dbReference type="Pfam" id="PF12833">
    <property type="entry name" value="HTH_18"/>
    <property type="match status" value="1"/>
</dbReference>
<dbReference type="InterPro" id="IPR018060">
    <property type="entry name" value="HTH_AraC"/>
</dbReference>
<dbReference type="SMART" id="SM00342">
    <property type="entry name" value="HTH_ARAC"/>
    <property type="match status" value="1"/>
</dbReference>
<dbReference type="Proteomes" id="UP001595798">
    <property type="component" value="Unassembled WGS sequence"/>
</dbReference>
<dbReference type="SUPFAM" id="SSF46689">
    <property type="entry name" value="Homeodomain-like"/>
    <property type="match status" value="1"/>
</dbReference>
<evidence type="ECO:0000259" key="4">
    <source>
        <dbReference type="PROSITE" id="PS01124"/>
    </source>
</evidence>
<keyword evidence="2" id="KW-0238">DNA-binding</keyword>
<organism evidence="5 6">
    <name type="scientific">Marinobacter lacisalsi</name>
    <dbReference type="NCBI Taxonomy" id="475979"/>
    <lineage>
        <taxon>Bacteria</taxon>
        <taxon>Pseudomonadati</taxon>
        <taxon>Pseudomonadota</taxon>
        <taxon>Gammaproteobacteria</taxon>
        <taxon>Pseudomonadales</taxon>
        <taxon>Marinobacteraceae</taxon>
        <taxon>Marinobacter</taxon>
    </lineage>
</organism>
<protein>
    <submittedName>
        <fullName evidence="5">Helix-turn-helix domain-containing protein</fullName>
    </submittedName>
</protein>
<evidence type="ECO:0000256" key="3">
    <source>
        <dbReference type="ARBA" id="ARBA00023163"/>
    </source>
</evidence>
<feature type="domain" description="HTH araC/xylS-type" evidence="4">
    <location>
        <begin position="244"/>
        <end position="342"/>
    </location>
</feature>
<reference evidence="6" key="1">
    <citation type="journal article" date="2019" name="Int. J. Syst. Evol. Microbiol.">
        <title>The Global Catalogue of Microorganisms (GCM) 10K type strain sequencing project: providing services to taxonomists for standard genome sequencing and annotation.</title>
        <authorList>
            <consortium name="The Broad Institute Genomics Platform"/>
            <consortium name="The Broad Institute Genome Sequencing Center for Infectious Disease"/>
            <person name="Wu L."/>
            <person name="Ma J."/>
        </authorList>
    </citation>
    <scope>NUCLEOTIDE SEQUENCE [LARGE SCALE GENOMIC DNA]</scope>
    <source>
        <strain evidence="6">CECT 7297</strain>
    </source>
</reference>
<dbReference type="EMBL" id="JBHSDI010000001">
    <property type="protein sequence ID" value="MFC4257877.1"/>
    <property type="molecule type" value="Genomic_DNA"/>
</dbReference>
<evidence type="ECO:0000256" key="2">
    <source>
        <dbReference type="ARBA" id="ARBA00023125"/>
    </source>
</evidence>
<dbReference type="Pfam" id="PF12625">
    <property type="entry name" value="Arabinose_bd"/>
    <property type="match status" value="1"/>
</dbReference>
<dbReference type="Gene3D" id="1.10.10.60">
    <property type="entry name" value="Homeodomain-like"/>
    <property type="match status" value="1"/>
</dbReference>
<accession>A0ABV8QC09</accession>
<sequence>MPDPNDRYSAMREANSVASVSSEHYLTSLKGLGHIVEPDVLKRAQGQVPPLPMCASSVRVPLECLQELQGGLMDRYADPLLMIRAYSHLNYEPGFMARTFLAGALSLGDAISLLCRYMTVSSDLCRIRLREASGIASLQIEPNPGYVDAWELVDATVYSLTRILLGLGVPQIDVIRLNHVPTMTIQQQYRALLPARVAFGNHQTAIDFPVGALSRPLHWHPISPEKLAKRERRLNRLQPQPRWQESVDVLLPLLSRLGEANIDRCAHLLAVSRRSLQRHIRAEGYTFRDLVDRNHRQLSANYLARGYSNDQTASLLGYRQPAQFYRAFRGWYGCSPSEYRQRSPIHPCH</sequence>
<keyword evidence="3" id="KW-0804">Transcription</keyword>
<dbReference type="InterPro" id="IPR032687">
    <property type="entry name" value="AraC-type_N"/>
</dbReference>
<dbReference type="RefSeq" id="WP_379885143.1">
    <property type="nucleotide sequence ID" value="NZ_JBHSDI010000001.1"/>
</dbReference>
<gene>
    <name evidence="5" type="ORF">ACFOZ5_02400</name>
</gene>
<evidence type="ECO:0000313" key="5">
    <source>
        <dbReference type="EMBL" id="MFC4257877.1"/>
    </source>
</evidence>